<accession>A0ABW1I4T5</accession>
<keyword evidence="8" id="KW-1185">Reference proteome</keyword>
<dbReference type="SUPFAM" id="SSF46689">
    <property type="entry name" value="Homeodomain-like"/>
    <property type="match status" value="1"/>
</dbReference>
<dbReference type="PROSITE" id="PS50977">
    <property type="entry name" value="HTH_TETR_2"/>
    <property type="match status" value="1"/>
</dbReference>
<dbReference type="EMBL" id="JBHSQK010000007">
    <property type="protein sequence ID" value="MFC5947299.1"/>
    <property type="molecule type" value="Genomic_DNA"/>
</dbReference>
<evidence type="ECO:0000256" key="4">
    <source>
        <dbReference type="PROSITE-ProRule" id="PRU00335"/>
    </source>
</evidence>
<dbReference type="PANTHER" id="PTHR30055">
    <property type="entry name" value="HTH-TYPE TRANSCRIPTIONAL REGULATOR RUTR"/>
    <property type="match status" value="1"/>
</dbReference>
<feature type="DNA-binding region" description="H-T-H motif" evidence="4">
    <location>
        <begin position="43"/>
        <end position="62"/>
    </location>
</feature>
<dbReference type="Gene3D" id="1.10.10.60">
    <property type="entry name" value="Homeodomain-like"/>
    <property type="match status" value="1"/>
</dbReference>
<protein>
    <submittedName>
        <fullName evidence="7">TetR/AcrR family transcriptional regulator</fullName>
    </submittedName>
</protein>
<evidence type="ECO:0000256" key="3">
    <source>
        <dbReference type="ARBA" id="ARBA00023163"/>
    </source>
</evidence>
<dbReference type="SUPFAM" id="SSF48498">
    <property type="entry name" value="Tetracyclin repressor-like, C-terminal domain"/>
    <property type="match status" value="1"/>
</dbReference>
<feature type="compositionally biased region" description="Low complexity" evidence="5">
    <location>
        <begin position="1"/>
        <end position="19"/>
    </location>
</feature>
<gene>
    <name evidence="7" type="ORF">ACFQH9_03280</name>
</gene>
<dbReference type="InterPro" id="IPR001647">
    <property type="entry name" value="HTH_TetR"/>
</dbReference>
<name>A0ABW1I4T5_9PSEU</name>
<dbReference type="Pfam" id="PF17932">
    <property type="entry name" value="TetR_C_24"/>
    <property type="match status" value="1"/>
</dbReference>
<keyword evidence="2 4" id="KW-0238">DNA-binding</keyword>
<dbReference type="InterPro" id="IPR036271">
    <property type="entry name" value="Tet_transcr_reg_TetR-rel_C_sf"/>
</dbReference>
<reference evidence="8" key="1">
    <citation type="journal article" date="2019" name="Int. J. Syst. Evol. Microbiol.">
        <title>The Global Catalogue of Microorganisms (GCM) 10K type strain sequencing project: providing services to taxonomists for standard genome sequencing and annotation.</title>
        <authorList>
            <consortium name="The Broad Institute Genomics Platform"/>
            <consortium name="The Broad Institute Genome Sequencing Center for Infectious Disease"/>
            <person name="Wu L."/>
            <person name="Ma J."/>
        </authorList>
    </citation>
    <scope>NUCLEOTIDE SEQUENCE [LARGE SCALE GENOMIC DNA]</scope>
    <source>
        <strain evidence="8">CGMCC 4.7397</strain>
    </source>
</reference>
<dbReference type="InterPro" id="IPR050109">
    <property type="entry name" value="HTH-type_TetR-like_transc_reg"/>
</dbReference>
<evidence type="ECO:0000313" key="7">
    <source>
        <dbReference type="EMBL" id="MFC5947299.1"/>
    </source>
</evidence>
<dbReference type="Proteomes" id="UP001596119">
    <property type="component" value="Unassembled WGS sequence"/>
</dbReference>
<evidence type="ECO:0000256" key="5">
    <source>
        <dbReference type="SAM" id="MobiDB-lite"/>
    </source>
</evidence>
<feature type="domain" description="HTH tetR-type" evidence="6">
    <location>
        <begin position="20"/>
        <end position="80"/>
    </location>
</feature>
<sequence length="224" mass="24555">MTQAQAARAQAGRPRGPRSAARRAELVAVASRLFRERGYHGVGMRAIAEAADIQAASLYHHFASKEELLLESIYVVDRDLVADQLPILEAEGTYRERLARLVRGHVGHIGANRDAWWVAGRELRALSPEKLDEVQVYRRRYQHALGDFLAAGTAAGEFACEDARLSALAVLDMINGPNEWWEPAGRLAIDELAARYAALALRLVGGEAGVPAPAQARKRRSSAR</sequence>
<evidence type="ECO:0000256" key="2">
    <source>
        <dbReference type="ARBA" id="ARBA00023125"/>
    </source>
</evidence>
<feature type="region of interest" description="Disordered" evidence="5">
    <location>
        <begin position="1"/>
        <end position="20"/>
    </location>
</feature>
<dbReference type="RefSeq" id="WP_379564018.1">
    <property type="nucleotide sequence ID" value="NZ_JBHSQK010000007.1"/>
</dbReference>
<comment type="caution">
    <text evidence="7">The sequence shown here is derived from an EMBL/GenBank/DDBJ whole genome shotgun (WGS) entry which is preliminary data.</text>
</comment>
<evidence type="ECO:0000259" key="6">
    <source>
        <dbReference type="PROSITE" id="PS50977"/>
    </source>
</evidence>
<organism evidence="7 8">
    <name type="scientific">Pseudonocardia lutea</name>
    <dbReference type="NCBI Taxonomy" id="2172015"/>
    <lineage>
        <taxon>Bacteria</taxon>
        <taxon>Bacillati</taxon>
        <taxon>Actinomycetota</taxon>
        <taxon>Actinomycetes</taxon>
        <taxon>Pseudonocardiales</taxon>
        <taxon>Pseudonocardiaceae</taxon>
        <taxon>Pseudonocardia</taxon>
    </lineage>
</organism>
<dbReference type="PRINTS" id="PR00455">
    <property type="entry name" value="HTHTETR"/>
</dbReference>
<dbReference type="Gene3D" id="1.10.357.10">
    <property type="entry name" value="Tetracycline Repressor, domain 2"/>
    <property type="match status" value="1"/>
</dbReference>
<proteinExistence type="predicted"/>
<dbReference type="InterPro" id="IPR041490">
    <property type="entry name" value="KstR2_TetR_C"/>
</dbReference>
<evidence type="ECO:0000313" key="8">
    <source>
        <dbReference type="Proteomes" id="UP001596119"/>
    </source>
</evidence>
<keyword evidence="1" id="KW-0805">Transcription regulation</keyword>
<keyword evidence="3" id="KW-0804">Transcription</keyword>
<dbReference type="Pfam" id="PF00440">
    <property type="entry name" value="TetR_N"/>
    <property type="match status" value="1"/>
</dbReference>
<dbReference type="PANTHER" id="PTHR30055:SF234">
    <property type="entry name" value="HTH-TYPE TRANSCRIPTIONAL REGULATOR BETI"/>
    <property type="match status" value="1"/>
</dbReference>
<dbReference type="InterPro" id="IPR009057">
    <property type="entry name" value="Homeodomain-like_sf"/>
</dbReference>
<evidence type="ECO:0000256" key="1">
    <source>
        <dbReference type="ARBA" id="ARBA00023015"/>
    </source>
</evidence>